<keyword evidence="1" id="KW-0472">Membrane</keyword>
<feature type="transmembrane region" description="Helical" evidence="1">
    <location>
        <begin position="68"/>
        <end position="90"/>
    </location>
</feature>
<evidence type="ECO:0008006" key="3">
    <source>
        <dbReference type="Google" id="ProtNLM"/>
    </source>
</evidence>
<gene>
    <name evidence="2" type="ORF">METZ01_LOCUS38505</name>
</gene>
<dbReference type="AlphaFoldDB" id="A0A381R1Q1"/>
<sequence>MNKTVLFLFSVTGLLVVNNLFLYWWFFEFDLNLFLSNTIGVALFLEAFLLMLLLAYYFKHHPIGKYKWYWLIILSLLGSLLFALPFYYWLNTKDKK</sequence>
<feature type="transmembrane region" description="Helical" evidence="1">
    <location>
        <begin position="7"/>
        <end position="27"/>
    </location>
</feature>
<organism evidence="2">
    <name type="scientific">marine metagenome</name>
    <dbReference type="NCBI Taxonomy" id="408172"/>
    <lineage>
        <taxon>unclassified sequences</taxon>
        <taxon>metagenomes</taxon>
        <taxon>ecological metagenomes</taxon>
    </lineage>
</organism>
<keyword evidence="1" id="KW-0812">Transmembrane</keyword>
<feature type="transmembrane region" description="Helical" evidence="1">
    <location>
        <begin position="33"/>
        <end position="56"/>
    </location>
</feature>
<evidence type="ECO:0000256" key="1">
    <source>
        <dbReference type="SAM" id="Phobius"/>
    </source>
</evidence>
<keyword evidence="1" id="KW-1133">Transmembrane helix</keyword>
<evidence type="ECO:0000313" key="2">
    <source>
        <dbReference type="EMBL" id="SUZ85651.1"/>
    </source>
</evidence>
<dbReference type="EMBL" id="UINC01001646">
    <property type="protein sequence ID" value="SUZ85651.1"/>
    <property type="molecule type" value="Genomic_DNA"/>
</dbReference>
<reference evidence="2" key="1">
    <citation type="submission" date="2018-05" db="EMBL/GenBank/DDBJ databases">
        <authorList>
            <person name="Lanie J.A."/>
            <person name="Ng W.-L."/>
            <person name="Kazmierczak K.M."/>
            <person name="Andrzejewski T.M."/>
            <person name="Davidsen T.M."/>
            <person name="Wayne K.J."/>
            <person name="Tettelin H."/>
            <person name="Glass J.I."/>
            <person name="Rusch D."/>
            <person name="Podicherti R."/>
            <person name="Tsui H.-C.T."/>
            <person name="Winkler M.E."/>
        </authorList>
    </citation>
    <scope>NUCLEOTIDE SEQUENCE</scope>
</reference>
<proteinExistence type="predicted"/>
<accession>A0A381R1Q1</accession>
<protein>
    <recommendedName>
        <fullName evidence="3">DUF2834 domain-containing protein</fullName>
    </recommendedName>
</protein>
<name>A0A381R1Q1_9ZZZZ</name>